<dbReference type="AlphaFoldDB" id="A0A8X7PNA8"/>
<protein>
    <recommendedName>
        <fullName evidence="5">Protein kinase domain-containing protein</fullName>
    </recommendedName>
</protein>
<comment type="caution">
    <text evidence="3">The sequence shown here is derived from an EMBL/GenBank/DDBJ whole genome shotgun (WGS) entry which is preliminary data.</text>
</comment>
<dbReference type="InterPro" id="IPR047173">
    <property type="entry name" value="STRAD_A/B-like"/>
</dbReference>
<name>A0A8X7PNA8_BRACI</name>
<gene>
    <name evidence="3" type="ORF">Bca52824_083954</name>
</gene>
<keyword evidence="2" id="KW-0067">ATP-binding</keyword>
<dbReference type="InterPro" id="IPR011009">
    <property type="entry name" value="Kinase-like_dom_sf"/>
</dbReference>
<dbReference type="Proteomes" id="UP000886595">
    <property type="component" value="Unassembled WGS sequence"/>
</dbReference>
<dbReference type="EMBL" id="JAAMPC010000016">
    <property type="protein sequence ID" value="KAG2253818.1"/>
    <property type="molecule type" value="Genomic_DNA"/>
</dbReference>
<reference evidence="3 4" key="1">
    <citation type="submission" date="2020-02" db="EMBL/GenBank/DDBJ databases">
        <authorList>
            <person name="Ma Q."/>
            <person name="Huang Y."/>
            <person name="Song X."/>
            <person name="Pei D."/>
        </authorList>
    </citation>
    <scope>NUCLEOTIDE SEQUENCE [LARGE SCALE GENOMIC DNA]</scope>
    <source>
        <strain evidence="3">Sxm20200214</strain>
        <tissue evidence="3">Leaf</tissue>
    </source>
</reference>
<feature type="binding site" evidence="2">
    <location>
        <position position="45"/>
    </location>
    <ligand>
        <name>ATP</name>
        <dbReference type="ChEBI" id="CHEBI:30616"/>
    </ligand>
</feature>
<evidence type="ECO:0008006" key="5">
    <source>
        <dbReference type="Google" id="ProtNLM"/>
    </source>
</evidence>
<evidence type="ECO:0000256" key="2">
    <source>
        <dbReference type="PROSITE-ProRule" id="PRU10141"/>
    </source>
</evidence>
<dbReference type="PROSITE" id="PS00107">
    <property type="entry name" value="PROTEIN_KINASE_ATP"/>
    <property type="match status" value="1"/>
</dbReference>
<dbReference type="GO" id="GO:0005524">
    <property type="term" value="F:ATP binding"/>
    <property type="evidence" value="ECO:0007669"/>
    <property type="project" value="UniProtKB-UniRule"/>
</dbReference>
<dbReference type="OrthoDB" id="8693905at2759"/>
<sequence length="112" mass="12655">MAGTSTKRFPLYAKDYELYEEVGEGVSATVYRARCIALNENVAIKIMDLENAETIWWLGSPIHTQSCTITGTEIKINEKNGIHRMFNYIHKNARIIAGDVFKNPERGTFSGK</sequence>
<evidence type="ECO:0000256" key="1">
    <source>
        <dbReference type="ARBA" id="ARBA00008874"/>
    </source>
</evidence>
<dbReference type="PANTHER" id="PTHR48014">
    <property type="entry name" value="SERINE/THREONINE-PROTEIN KINASE FRAY2"/>
    <property type="match status" value="1"/>
</dbReference>
<organism evidence="3 4">
    <name type="scientific">Brassica carinata</name>
    <name type="common">Ethiopian mustard</name>
    <name type="synonym">Abyssinian cabbage</name>
    <dbReference type="NCBI Taxonomy" id="52824"/>
    <lineage>
        <taxon>Eukaryota</taxon>
        <taxon>Viridiplantae</taxon>
        <taxon>Streptophyta</taxon>
        <taxon>Embryophyta</taxon>
        <taxon>Tracheophyta</taxon>
        <taxon>Spermatophyta</taxon>
        <taxon>Magnoliopsida</taxon>
        <taxon>eudicotyledons</taxon>
        <taxon>Gunneridae</taxon>
        <taxon>Pentapetalae</taxon>
        <taxon>rosids</taxon>
        <taxon>malvids</taxon>
        <taxon>Brassicales</taxon>
        <taxon>Brassicaceae</taxon>
        <taxon>Brassiceae</taxon>
        <taxon>Brassica</taxon>
    </lineage>
</organism>
<keyword evidence="2" id="KW-0547">Nucleotide-binding</keyword>
<dbReference type="Gene3D" id="3.30.200.20">
    <property type="entry name" value="Phosphorylase Kinase, domain 1"/>
    <property type="match status" value="1"/>
</dbReference>
<evidence type="ECO:0000313" key="3">
    <source>
        <dbReference type="EMBL" id="KAG2253818.1"/>
    </source>
</evidence>
<evidence type="ECO:0000313" key="4">
    <source>
        <dbReference type="Proteomes" id="UP000886595"/>
    </source>
</evidence>
<keyword evidence="4" id="KW-1185">Reference proteome</keyword>
<dbReference type="PANTHER" id="PTHR48014:SF18">
    <property type="entry name" value="PROTEIN KINASE SUPERFAMILY PROTEIN"/>
    <property type="match status" value="1"/>
</dbReference>
<dbReference type="GO" id="GO:0043539">
    <property type="term" value="F:protein serine/threonine kinase activator activity"/>
    <property type="evidence" value="ECO:0007669"/>
    <property type="project" value="InterPro"/>
</dbReference>
<comment type="similarity">
    <text evidence="1">Belongs to the protein kinase superfamily. STE Ser/Thr protein kinase family. STE20 subfamily.</text>
</comment>
<proteinExistence type="inferred from homology"/>
<accession>A0A8X7PNA8</accession>
<dbReference type="InterPro" id="IPR017441">
    <property type="entry name" value="Protein_kinase_ATP_BS"/>
</dbReference>
<dbReference type="SUPFAM" id="SSF56112">
    <property type="entry name" value="Protein kinase-like (PK-like)"/>
    <property type="match status" value="1"/>
</dbReference>